<comment type="caution">
    <text evidence="2">The sequence shown here is derived from an EMBL/GenBank/DDBJ whole genome shotgun (WGS) entry which is preliminary data.</text>
</comment>
<dbReference type="AlphaFoldDB" id="A0A2V3IMY9"/>
<reference evidence="2 3" key="1">
    <citation type="journal article" date="2018" name="Mol. Biol. Evol.">
        <title>Analysis of the draft genome of the red seaweed Gracilariopsis chorda provides insights into genome size evolution in Rhodophyta.</title>
        <authorList>
            <person name="Lee J."/>
            <person name="Yang E.C."/>
            <person name="Graf L."/>
            <person name="Yang J.H."/>
            <person name="Qiu H."/>
            <person name="Zel Zion U."/>
            <person name="Chan C.X."/>
            <person name="Stephens T.G."/>
            <person name="Weber A.P.M."/>
            <person name="Boo G.H."/>
            <person name="Boo S.M."/>
            <person name="Kim K.M."/>
            <person name="Shin Y."/>
            <person name="Jung M."/>
            <person name="Lee S.J."/>
            <person name="Yim H.S."/>
            <person name="Lee J.H."/>
            <person name="Bhattacharya D."/>
            <person name="Yoon H.S."/>
        </authorList>
    </citation>
    <scope>NUCLEOTIDE SEQUENCE [LARGE SCALE GENOMIC DNA]</scope>
    <source>
        <strain evidence="2 3">SKKU-2015</strain>
        <tissue evidence="2">Whole body</tissue>
    </source>
</reference>
<dbReference type="Proteomes" id="UP000247409">
    <property type="component" value="Unassembled WGS sequence"/>
</dbReference>
<accession>A0A2V3IMY9</accession>
<proteinExistence type="predicted"/>
<sequence length="66" mass="6964">MCEREGGESHVAVSDSEIGSANGAGGMIDGGVEWGVSAVVLQMDWLGVECDEKEDEYGDGILCVKW</sequence>
<gene>
    <name evidence="2" type="ORF">BWQ96_07789</name>
</gene>
<feature type="region of interest" description="Disordered" evidence="1">
    <location>
        <begin position="1"/>
        <end position="21"/>
    </location>
</feature>
<evidence type="ECO:0000313" key="3">
    <source>
        <dbReference type="Proteomes" id="UP000247409"/>
    </source>
</evidence>
<dbReference type="EMBL" id="NBIV01000161">
    <property type="protein sequence ID" value="PXF42480.1"/>
    <property type="molecule type" value="Genomic_DNA"/>
</dbReference>
<evidence type="ECO:0000256" key="1">
    <source>
        <dbReference type="SAM" id="MobiDB-lite"/>
    </source>
</evidence>
<name>A0A2V3IMY9_9FLOR</name>
<protein>
    <submittedName>
        <fullName evidence="2">Uncharacterized protein</fullName>
    </submittedName>
</protein>
<organism evidence="2 3">
    <name type="scientific">Gracilariopsis chorda</name>
    <dbReference type="NCBI Taxonomy" id="448386"/>
    <lineage>
        <taxon>Eukaryota</taxon>
        <taxon>Rhodophyta</taxon>
        <taxon>Florideophyceae</taxon>
        <taxon>Rhodymeniophycidae</taxon>
        <taxon>Gracilariales</taxon>
        <taxon>Gracilariaceae</taxon>
        <taxon>Gracilariopsis</taxon>
    </lineage>
</organism>
<keyword evidence="3" id="KW-1185">Reference proteome</keyword>
<evidence type="ECO:0000313" key="2">
    <source>
        <dbReference type="EMBL" id="PXF42480.1"/>
    </source>
</evidence>